<dbReference type="AlphaFoldDB" id="A0A2P6P5K5"/>
<dbReference type="InterPro" id="IPR050369">
    <property type="entry name" value="RBOH/FRE"/>
</dbReference>
<dbReference type="Proteomes" id="UP000238479">
    <property type="component" value="Chromosome 7"/>
</dbReference>
<comment type="caution">
    <text evidence="7">The sequence shown here is derived from an EMBL/GenBank/DDBJ whole genome shotgun (WGS) entry which is preliminary data.</text>
</comment>
<keyword evidence="3 7" id="KW-0560">Oxidoreductase</keyword>
<evidence type="ECO:0000259" key="6">
    <source>
        <dbReference type="Pfam" id="PF08030"/>
    </source>
</evidence>
<evidence type="ECO:0000256" key="2">
    <source>
        <dbReference type="ARBA" id="ARBA00022827"/>
    </source>
</evidence>
<keyword evidence="2" id="KW-0274">FAD</keyword>
<feature type="transmembrane region" description="Helical" evidence="5">
    <location>
        <begin position="54"/>
        <end position="75"/>
    </location>
</feature>
<feature type="transmembrane region" description="Helical" evidence="5">
    <location>
        <begin position="168"/>
        <end position="191"/>
    </location>
</feature>
<keyword evidence="5" id="KW-0812">Transmembrane</keyword>
<dbReference type="PRINTS" id="PR00466">
    <property type="entry name" value="GP91PHOX"/>
</dbReference>
<name>A0A2P6P5K5_ROSCH</name>
<keyword evidence="5" id="KW-0472">Membrane</keyword>
<dbReference type="PANTHER" id="PTHR11972">
    <property type="entry name" value="NADPH OXIDASE"/>
    <property type="match status" value="1"/>
</dbReference>
<dbReference type="PANTHER" id="PTHR11972:SF155">
    <property type="entry name" value="FERRIC REDUCTION OXIDASE 8, MITOCHONDRIAL"/>
    <property type="match status" value="1"/>
</dbReference>
<dbReference type="InterPro" id="IPR000778">
    <property type="entry name" value="Cyt_b245_heavy_chain"/>
</dbReference>
<dbReference type="CDD" id="cd06186">
    <property type="entry name" value="NOX_Duox_like_FAD_NADP"/>
    <property type="match status" value="1"/>
</dbReference>
<organism evidence="7 8">
    <name type="scientific">Rosa chinensis</name>
    <name type="common">China rose</name>
    <dbReference type="NCBI Taxonomy" id="74649"/>
    <lineage>
        <taxon>Eukaryota</taxon>
        <taxon>Viridiplantae</taxon>
        <taxon>Streptophyta</taxon>
        <taxon>Embryophyta</taxon>
        <taxon>Tracheophyta</taxon>
        <taxon>Spermatophyta</taxon>
        <taxon>Magnoliopsida</taxon>
        <taxon>eudicotyledons</taxon>
        <taxon>Gunneridae</taxon>
        <taxon>Pentapetalae</taxon>
        <taxon>rosids</taxon>
        <taxon>fabids</taxon>
        <taxon>Rosales</taxon>
        <taxon>Rosaceae</taxon>
        <taxon>Rosoideae</taxon>
        <taxon>Rosoideae incertae sedis</taxon>
        <taxon>Rosa</taxon>
    </lineage>
</organism>
<dbReference type="EC" id="1.16.1.7" evidence="7"/>
<feature type="domain" description="Ferric reductase NAD binding" evidence="6">
    <location>
        <begin position="51"/>
        <end position="137"/>
    </location>
</feature>
<dbReference type="FunFam" id="3.40.50.80:FF:000073">
    <property type="entry name" value="ferric reduction oxidase 8, mitochondrial"/>
    <property type="match status" value="1"/>
</dbReference>
<evidence type="ECO:0000313" key="8">
    <source>
        <dbReference type="Proteomes" id="UP000238479"/>
    </source>
</evidence>
<evidence type="ECO:0000256" key="4">
    <source>
        <dbReference type="SAM" id="MobiDB-lite"/>
    </source>
</evidence>
<dbReference type="Gramene" id="PRQ17223">
    <property type="protein sequence ID" value="PRQ17223"/>
    <property type="gene ID" value="RchiOBHm_Chr7g0192661"/>
</dbReference>
<evidence type="ECO:0000256" key="1">
    <source>
        <dbReference type="ARBA" id="ARBA00022630"/>
    </source>
</evidence>
<evidence type="ECO:0000256" key="5">
    <source>
        <dbReference type="SAM" id="Phobius"/>
    </source>
</evidence>
<dbReference type="GO" id="GO:0005886">
    <property type="term" value="C:plasma membrane"/>
    <property type="evidence" value="ECO:0007669"/>
    <property type="project" value="TreeGrafter"/>
</dbReference>
<keyword evidence="8" id="KW-1185">Reference proteome</keyword>
<keyword evidence="5" id="KW-1133">Transmembrane helix</keyword>
<dbReference type="OMA" id="MSIPIKS"/>
<feature type="region of interest" description="Disordered" evidence="4">
    <location>
        <begin position="242"/>
        <end position="262"/>
    </location>
</feature>
<proteinExistence type="predicted"/>
<gene>
    <name evidence="7" type="ORF">RchiOBHm_Chr7g0192661</name>
</gene>
<dbReference type="Pfam" id="PF08030">
    <property type="entry name" value="NAD_binding_6"/>
    <property type="match status" value="1"/>
</dbReference>
<sequence length="262" mass="29196">MSIPIKSEGSWTSFLSNLIQTEQKSDADHMKCIPVAVEGPYGPATMEFLRYDSLLLVAGGIGITPFLSILQELVAAQNSGRYKFLPRMQLIFAVKKAQDICLLNSISPLIFNQPAEKCHLKVKVDVTQEEQSGVTVREVLLNESSRVQTINFGIKSSIYPVTGLESPLWMAAIVGISFILFLIFLIIFNHIFIPSQKNATKEKTPSSVADLLIICSFITVLMCIIFVAFIIKRRRLKQQSPPVFQKKRQSIGNKSNRSKGCS</sequence>
<evidence type="ECO:0000313" key="7">
    <source>
        <dbReference type="EMBL" id="PRQ17223.1"/>
    </source>
</evidence>
<dbReference type="InterPro" id="IPR039261">
    <property type="entry name" value="FNR_nucleotide-bd"/>
</dbReference>
<feature type="transmembrane region" description="Helical" evidence="5">
    <location>
        <begin position="211"/>
        <end position="231"/>
    </location>
</feature>
<keyword evidence="1" id="KW-0285">Flavoprotein</keyword>
<evidence type="ECO:0000256" key="3">
    <source>
        <dbReference type="ARBA" id="ARBA00023002"/>
    </source>
</evidence>
<dbReference type="SUPFAM" id="SSF52343">
    <property type="entry name" value="Ferredoxin reductase-like, C-terminal NADP-linked domain"/>
    <property type="match status" value="1"/>
</dbReference>
<feature type="compositionally biased region" description="Polar residues" evidence="4">
    <location>
        <begin position="250"/>
        <end position="262"/>
    </location>
</feature>
<accession>A0A2P6P5K5</accession>
<dbReference type="EMBL" id="PDCK01000045">
    <property type="protein sequence ID" value="PRQ17223.1"/>
    <property type="molecule type" value="Genomic_DNA"/>
</dbReference>
<protein>
    <submittedName>
        <fullName evidence="7">Putative ferric-chelate reductase (NADH)</fullName>
        <ecNumber evidence="7">1.16.1.7</ecNumber>
    </submittedName>
</protein>
<reference evidence="7 8" key="1">
    <citation type="journal article" date="2018" name="Nat. Genet.">
        <title>The Rosa genome provides new insights in the design of modern roses.</title>
        <authorList>
            <person name="Bendahmane M."/>
        </authorList>
    </citation>
    <scope>NUCLEOTIDE SEQUENCE [LARGE SCALE GENOMIC DNA]</scope>
    <source>
        <strain evidence="8">cv. Old Blush</strain>
    </source>
</reference>
<dbReference type="InterPro" id="IPR013121">
    <property type="entry name" value="Fe_red_NAD-bd_6"/>
</dbReference>
<dbReference type="Gene3D" id="3.40.50.80">
    <property type="entry name" value="Nucleotide-binding domain of ferredoxin-NADP reductase (FNR) module"/>
    <property type="match status" value="1"/>
</dbReference>
<dbReference type="GO" id="GO:0140618">
    <property type="term" value="F:ferric-chelate reductase (NADH) activity"/>
    <property type="evidence" value="ECO:0007669"/>
    <property type="project" value="UniProtKB-EC"/>
</dbReference>